<dbReference type="InterPro" id="IPR009038">
    <property type="entry name" value="GOLD_dom"/>
</dbReference>
<feature type="signal peptide" evidence="9">
    <location>
        <begin position="1"/>
        <end position="18"/>
    </location>
</feature>
<sequence length="213" mass="24329">MRLASLLLAAHLLSAVQALHFYFQSDEKRCFLEELPSETIVEGHYKALVWDEPANAWKTKPDLGIQVNVEDLNSGHMVVNTRGPSEGRFTFSSHEPGDHNICLNSNVTGGWMGTEHIKMYLDINVGSSKKDFEADTEHVNTLASKLRDLNKKVADIQREQRYLREVEAEFRNASEATNSRTVWWSLGQLAVLIGMGVWQMRHLKVFFEDKKLR</sequence>
<comment type="subcellular location">
    <subcellularLocation>
        <location evidence="1 7">Membrane</location>
        <topology evidence="1 7">Single-pass type I membrane protein</topology>
    </subcellularLocation>
</comment>
<protein>
    <submittedName>
        <fullName evidence="11">Emp24p/erv25p-protein</fullName>
    </submittedName>
</protein>
<keyword evidence="5" id="KW-1133">Transmembrane helix</keyword>
<dbReference type="RefSeq" id="XP_028474534.1">
    <property type="nucleotide sequence ID" value="XM_028617227.1"/>
</dbReference>
<dbReference type="InterPro" id="IPR015720">
    <property type="entry name" value="Emp24-like"/>
</dbReference>
<dbReference type="STRING" id="105984.A0A427XKX0"/>
<evidence type="ECO:0000256" key="6">
    <source>
        <dbReference type="ARBA" id="ARBA00023136"/>
    </source>
</evidence>
<feature type="chain" id="PRO_5019457552" evidence="9">
    <location>
        <begin position="19"/>
        <end position="213"/>
    </location>
</feature>
<dbReference type="OrthoDB" id="3427at2759"/>
<dbReference type="PANTHER" id="PTHR22811">
    <property type="entry name" value="TRANSMEMBRANE EMP24 DOMAIN-CONTAINING PROTEIN"/>
    <property type="match status" value="1"/>
</dbReference>
<evidence type="ECO:0000313" key="12">
    <source>
        <dbReference type="Proteomes" id="UP000279236"/>
    </source>
</evidence>
<dbReference type="Proteomes" id="UP000279236">
    <property type="component" value="Unassembled WGS sequence"/>
</dbReference>
<dbReference type="GeneID" id="39585976"/>
<evidence type="ECO:0000256" key="9">
    <source>
        <dbReference type="SAM" id="SignalP"/>
    </source>
</evidence>
<dbReference type="PROSITE" id="PS50866">
    <property type="entry name" value="GOLD"/>
    <property type="match status" value="1"/>
</dbReference>
<dbReference type="GO" id="GO:0016020">
    <property type="term" value="C:membrane"/>
    <property type="evidence" value="ECO:0007669"/>
    <property type="project" value="UniProtKB-SubCell"/>
</dbReference>
<dbReference type="AlphaFoldDB" id="A0A427XKX0"/>
<evidence type="ECO:0000256" key="4">
    <source>
        <dbReference type="ARBA" id="ARBA00022729"/>
    </source>
</evidence>
<keyword evidence="3 7" id="KW-0812">Transmembrane</keyword>
<keyword evidence="6" id="KW-0472">Membrane</keyword>
<keyword evidence="4 9" id="KW-0732">Signal</keyword>
<dbReference type="Pfam" id="PF01105">
    <property type="entry name" value="EMP24_GP25L"/>
    <property type="match status" value="1"/>
</dbReference>
<evidence type="ECO:0000313" key="11">
    <source>
        <dbReference type="EMBL" id="RSH79387.1"/>
    </source>
</evidence>
<evidence type="ECO:0000256" key="1">
    <source>
        <dbReference type="ARBA" id="ARBA00004479"/>
    </source>
</evidence>
<evidence type="ECO:0000259" key="10">
    <source>
        <dbReference type="PROSITE" id="PS50866"/>
    </source>
</evidence>
<evidence type="ECO:0000256" key="3">
    <source>
        <dbReference type="ARBA" id="ARBA00022692"/>
    </source>
</evidence>
<comment type="caution">
    <text evidence="11">The sequence shown here is derived from an EMBL/GenBank/DDBJ whole genome shotgun (WGS) entry which is preliminary data.</text>
</comment>
<accession>A0A427XKX0</accession>
<reference evidence="11 12" key="1">
    <citation type="submission" date="2018-11" db="EMBL/GenBank/DDBJ databases">
        <title>Genome sequence of Apiotrichum porosum DSM 27194.</title>
        <authorList>
            <person name="Aliyu H."/>
            <person name="Gorte O."/>
            <person name="Ochsenreither K."/>
        </authorList>
    </citation>
    <scope>NUCLEOTIDE SEQUENCE [LARGE SCALE GENOMIC DNA]</scope>
    <source>
        <strain evidence="11 12">DSM 27194</strain>
    </source>
</reference>
<feature type="domain" description="GOLD" evidence="10">
    <location>
        <begin position="28"/>
        <end position="125"/>
    </location>
</feature>
<feature type="coiled-coil region" evidence="8">
    <location>
        <begin position="139"/>
        <end position="176"/>
    </location>
</feature>
<keyword evidence="8" id="KW-0175">Coiled coil</keyword>
<evidence type="ECO:0000256" key="2">
    <source>
        <dbReference type="ARBA" id="ARBA00007104"/>
    </source>
</evidence>
<evidence type="ECO:0000256" key="8">
    <source>
        <dbReference type="SAM" id="Coils"/>
    </source>
</evidence>
<dbReference type="EMBL" id="RSCE01000010">
    <property type="protein sequence ID" value="RSH79387.1"/>
    <property type="molecule type" value="Genomic_DNA"/>
</dbReference>
<evidence type="ECO:0000256" key="5">
    <source>
        <dbReference type="ARBA" id="ARBA00022989"/>
    </source>
</evidence>
<name>A0A427XKX0_9TREE</name>
<evidence type="ECO:0000256" key="7">
    <source>
        <dbReference type="RuleBase" id="RU003827"/>
    </source>
</evidence>
<proteinExistence type="inferred from homology"/>
<gene>
    <name evidence="11" type="primary">ERP1</name>
    <name evidence="11" type="ORF">EHS24_001433</name>
</gene>
<organism evidence="11 12">
    <name type="scientific">Apiotrichum porosum</name>
    <dbReference type="NCBI Taxonomy" id="105984"/>
    <lineage>
        <taxon>Eukaryota</taxon>
        <taxon>Fungi</taxon>
        <taxon>Dikarya</taxon>
        <taxon>Basidiomycota</taxon>
        <taxon>Agaricomycotina</taxon>
        <taxon>Tremellomycetes</taxon>
        <taxon>Trichosporonales</taxon>
        <taxon>Trichosporonaceae</taxon>
        <taxon>Apiotrichum</taxon>
    </lineage>
</organism>
<keyword evidence="12" id="KW-1185">Reference proteome</keyword>
<dbReference type="SMART" id="SM01190">
    <property type="entry name" value="EMP24_GP25L"/>
    <property type="match status" value="1"/>
</dbReference>
<comment type="similarity">
    <text evidence="2 7">Belongs to the EMP24/GP25L family.</text>
</comment>